<dbReference type="GO" id="GO:0005524">
    <property type="term" value="F:ATP binding"/>
    <property type="evidence" value="ECO:0007669"/>
    <property type="project" value="UniProtKB-UniRule"/>
</dbReference>
<evidence type="ECO:0000313" key="8">
    <source>
        <dbReference type="EMBL" id="EFV00448.1"/>
    </source>
</evidence>
<feature type="binding site" evidence="7">
    <location>
        <position position="60"/>
    </location>
    <ligand>
        <name>substrate</name>
    </ligand>
</feature>
<comment type="caution">
    <text evidence="7">Lacks conserved residue(s) required for the propagation of feature annotation.</text>
</comment>
<comment type="function">
    <text evidence="7">Catalyzes the specific phosphorylation of the 3-hydroxyl group of shikimic acid using ATP as a cosubstrate.</text>
</comment>
<evidence type="ECO:0000256" key="7">
    <source>
        <dbReference type="HAMAP-Rule" id="MF_00109"/>
    </source>
</evidence>
<dbReference type="PRINTS" id="PR01100">
    <property type="entry name" value="SHIKIMTKNASE"/>
</dbReference>
<keyword evidence="2 7" id="KW-0808">Transferase</keyword>
<keyword evidence="7" id="KW-0963">Cytoplasm</keyword>
<dbReference type="EC" id="2.7.1.71" evidence="7"/>
<dbReference type="RefSeq" id="WP_006599868.1">
    <property type="nucleotide sequence ID" value="NZ_GL622359.1"/>
</dbReference>
<reference evidence="8 9" key="1">
    <citation type="submission" date="2010-12" db="EMBL/GenBank/DDBJ databases">
        <authorList>
            <person name="Muzny D."/>
            <person name="Qin X."/>
            <person name="Deng J."/>
            <person name="Jiang H."/>
            <person name="Liu Y."/>
            <person name="Qu J."/>
            <person name="Song X.-Z."/>
            <person name="Zhang L."/>
            <person name="Thornton R."/>
            <person name="Coyle M."/>
            <person name="Francisco L."/>
            <person name="Jackson L."/>
            <person name="Javaid M."/>
            <person name="Korchina V."/>
            <person name="Kovar C."/>
            <person name="Mata R."/>
            <person name="Mathew T."/>
            <person name="Ngo R."/>
            <person name="Nguyen L."/>
            <person name="Nguyen N."/>
            <person name="Okwuonu G."/>
            <person name="Ongeri F."/>
            <person name="Pham C."/>
            <person name="Simmons D."/>
            <person name="Wilczek-Boney K."/>
            <person name="Hale W."/>
            <person name="Jakkamsetti A."/>
            <person name="Pham P."/>
            <person name="Ruth R."/>
            <person name="San Lucas F."/>
            <person name="Warren J."/>
            <person name="Zhang J."/>
            <person name="Zhao Z."/>
            <person name="Zhou C."/>
            <person name="Zhu D."/>
            <person name="Lee S."/>
            <person name="Bess C."/>
            <person name="Blankenburg K."/>
            <person name="Forbes L."/>
            <person name="Fu Q."/>
            <person name="Gubbala S."/>
            <person name="Hirani K."/>
            <person name="Jayaseelan J.C."/>
            <person name="Lara F."/>
            <person name="Munidasa M."/>
            <person name="Palculict T."/>
            <person name="Patil S."/>
            <person name="Pu L.-L."/>
            <person name="Saada N."/>
            <person name="Tang L."/>
            <person name="Weissenberger G."/>
            <person name="Zhu Y."/>
            <person name="Hemphill L."/>
            <person name="Shang Y."/>
            <person name="Youmans B."/>
            <person name="Ayvaz T."/>
            <person name="Ross M."/>
            <person name="Santibanez J."/>
            <person name="Aqrawi P."/>
            <person name="Gross S."/>
            <person name="Joshi V."/>
            <person name="Fowler G."/>
            <person name="Nazareth L."/>
            <person name="Reid J."/>
            <person name="Worley K."/>
            <person name="Petrosino J."/>
            <person name="Highlander S."/>
            <person name="Gibbs R."/>
        </authorList>
    </citation>
    <scope>NUCLEOTIDE SEQUENCE [LARGE SCALE GENOMIC DNA]</scope>
    <source>
        <strain evidence="8 9">ATCC 23263</strain>
    </source>
</reference>
<keyword evidence="6 7" id="KW-0057">Aromatic amino acid biosynthesis</keyword>
<comment type="catalytic activity">
    <reaction evidence="7">
        <text>shikimate + ATP = 3-phosphoshikimate + ADP + H(+)</text>
        <dbReference type="Rhea" id="RHEA:13121"/>
        <dbReference type="ChEBI" id="CHEBI:15378"/>
        <dbReference type="ChEBI" id="CHEBI:30616"/>
        <dbReference type="ChEBI" id="CHEBI:36208"/>
        <dbReference type="ChEBI" id="CHEBI:145989"/>
        <dbReference type="ChEBI" id="CHEBI:456216"/>
        <dbReference type="EC" id="2.7.1.71"/>
    </reaction>
</comment>
<dbReference type="PANTHER" id="PTHR21087:SF16">
    <property type="entry name" value="SHIKIMATE KINASE 1, CHLOROPLASTIC"/>
    <property type="match status" value="1"/>
</dbReference>
<dbReference type="HAMAP" id="MF_00109">
    <property type="entry name" value="Shikimate_kinase"/>
    <property type="match status" value="1"/>
</dbReference>
<dbReference type="Proteomes" id="UP000004754">
    <property type="component" value="Unassembled WGS sequence"/>
</dbReference>
<comment type="pathway">
    <text evidence="7">Metabolic intermediate biosynthesis; chorismate biosynthesis; chorismate from D-erythrose 4-phosphate and phosphoenolpyruvate: step 5/7.</text>
</comment>
<comment type="similarity">
    <text evidence="7">Belongs to the shikimate kinase family.</text>
</comment>
<dbReference type="STRING" id="887929.HMP0721_2447"/>
<comment type="subcellular location">
    <subcellularLocation>
        <location evidence="7">Cytoplasm</location>
    </subcellularLocation>
</comment>
<dbReference type="EMBL" id="AEQN01000034">
    <property type="protein sequence ID" value="EFV00448.1"/>
    <property type="molecule type" value="Genomic_DNA"/>
</dbReference>
<feature type="binding site" evidence="7">
    <location>
        <position position="18"/>
    </location>
    <ligand>
        <name>Mg(2+)</name>
        <dbReference type="ChEBI" id="CHEBI:18420"/>
    </ligand>
</feature>
<evidence type="ECO:0000256" key="3">
    <source>
        <dbReference type="ARBA" id="ARBA00022741"/>
    </source>
</evidence>
<evidence type="ECO:0000256" key="2">
    <source>
        <dbReference type="ARBA" id="ARBA00022679"/>
    </source>
</evidence>
<organism evidence="8 9">
    <name type="scientific">Pseudoramibacter alactolyticus ATCC 23263</name>
    <dbReference type="NCBI Taxonomy" id="887929"/>
    <lineage>
        <taxon>Bacteria</taxon>
        <taxon>Bacillati</taxon>
        <taxon>Bacillota</taxon>
        <taxon>Clostridia</taxon>
        <taxon>Eubacteriales</taxon>
        <taxon>Eubacteriaceae</taxon>
        <taxon>Pseudoramibacter</taxon>
    </lineage>
</organism>
<evidence type="ECO:0000313" key="9">
    <source>
        <dbReference type="Proteomes" id="UP000004754"/>
    </source>
</evidence>
<dbReference type="UniPathway" id="UPA00053">
    <property type="reaction ID" value="UER00088"/>
</dbReference>
<dbReference type="AlphaFoldDB" id="E6MKB1"/>
<dbReference type="InterPro" id="IPR031322">
    <property type="entry name" value="Shikimate/glucono_kinase"/>
</dbReference>
<evidence type="ECO:0000256" key="1">
    <source>
        <dbReference type="ARBA" id="ARBA00022605"/>
    </source>
</evidence>
<comment type="cofactor">
    <cofactor evidence="7">
        <name>Mg(2+)</name>
        <dbReference type="ChEBI" id="CHEBI:18420"/>
    </cofactor>
    <text evidence="7">Binds 1 Mg(2+) ion per subunit.</text>
</comment>
<evidence type="ECO:0000256" key="5">
    <source>
        <dbReference type="ARBA" id="ARBA00022840"/>
    </source>
</evidence>
<sequence>MALPHIIALIGYMATGKSTVGQAMAKACGYDFIDTDEAIVQAAGKSIPAIFEEDGEAVFRAAETETLRQILTAQPRNQGLILACGGGLPLNAENRTLLADHCFTVQLIADSETIAQRVEAQGERPLLAAAKDHADLVARIDQMKARRKRDYKAATDMNAETDILPIEDVVDSILFFAEMVQNRRKRLAD</sequence>
<dbReference type="GO" id="GO:0005829">
    <property type="term" value="C:cytosol"/>
    <property type="evidence" value="ECO:0007669"/>
    <property type="project" value="TreeGrafter"/>
</dbReference>
<dbReference type="Gene3D" id="3.40.50.300">
    <property type="entry name" value="P-loop containing nucleotide triphosphate hydrolases"/>
    <property type="match status" value="1"/>
</dbReference>
<feature type="binding site" evidence="7">
    <location>
        <position position="147"/>
    </location>
    <ligand>
        <name>substrate</name>
    </ligand>
</feature>
<dbReference type="GO" id="GO:0004765">
    <property type="term" value="F:shikimate kinase activity"/>
    <property type="evidence" value="ECO:0007669"/>
    <property type="project" value="UniProtKB-UniRule"/>
</dbReference>
<keyword evidence="3 7" id="KW-0547">Nucleotide-binding</keyword>
<proteinExistence type="inferred from homology"/>
<feature type="binding site" evidence="7">
    <location>
        <position position="36"/>
    </location>
    <ligand>
        <name>substrate</name>
    </ligand>
</feature>
<feature type="binding site" evidence="7">
    <location>
        <begin position="14"/>
        <end position="19"/>
    </location>
    <ligand>
        <name>ATP</name>
        <dbReference type="ChEBI" id="CHEBI:30616"/>
    </ligand>
</feature>
<keyword evidence="7" id="KW-0460">Magnesium</keyword>
<accession>E6MKB1</accession>
<dbReference type="GO" id="GO:0000287">
    <property type="term" value="F:magnesium ion binding"/>
    <property type="evidence" value="ECO:0007669"/>
    <property type="project" value="UniProtKB-UniRule"/>
</dbReference>
<evidence type="ECO:0000256" key="6">
    <source>
        <dbReference type="ARBA" id="ARBA00023141"/>
    </source>
</evidence>
<dbReference type="InterPro" id="IPR000623">
    <property type="entry name" value="Shikimate_kinase/TSH1"/>
</dbReference>
<feature type="binding site" evidence="7">
    <location>
        <position position="124"/>
    </location>
    <ligand>
        <name>ATP</name>
        <dbReference type="ChEBI" id="CHEBI:30616"/>
    </ligand>
</feature>
<protein>
    <recommendedName>
        <fullName evidence="7">Shikimate kinase</fullName>
        <shortName evidence="7">SK</shortName>
        <ecNumber evidence="7">2.7.1.71</ecNumber>
    </recommendedName>
</protein>
<dbReference type="InterPro" id="IPR027417">
    <property type="entry name" value="P-loop_NTPase"/>
</dbReference>
<dbReference type="CDD" id="cd00464">
    <property type="entry name" value="SK"/>
    <property type="match status" value="1"/>
</dbReference>
<comment type="caution">
    <text evidence="8">The sequence shown here is derived from an EMBL/GenBank/DDBJ whole genome shotgun (WGS) entry which is preliminary data.</text>
</comment>
<dbReference type="GO" id="GO:0009073">
    <property type="term" value="P:aromatic amino acid family biosynthetic process"/>
    <property type="evidence" value="ECO:0007669"/>
    <property type="project" value="UniProtKB-KW"/>
</dbReference>
<keyword evidence="5 7" id="KW-0067">ATP-binding</keyword>
<dbReference type="GO" id="GO:0009423">
    <property type="term" value="P:chorismate biosynthetic process"/>
    <property type="evidence" value="ECO:0007669"/>
    <property type="project" value="UniProtKB-UniRule"/>
</dbReference>
<dbReference type="GO" id="GO:0008652">
    <property type="term" value="P:amino acid biosynthetic process"/>
    <property type="evidence" value="ECO:0007669"/>
    <property type="project" value="UniProtKB-KW"/>
</dbReference>
<dbReference type="eggNOG" id="COG0703">
    <property type="taxonomic scope" value="Bacteria"/>
</dbReference>
<keyword evidence="9" id="KW-1185">Reference proteome</keyword>
<keyword evidence="1 7" id="KW-0028">Amino-acid biosynthesis</keyword>
<keyword evidence="7" id="KW-0479">Metal-binding</keyword>
<feature type="binding site" evidence="7">
    <location>
        <position position="86"/>
    </location>
    <ligand>
        <name>substrate</name>
    </ligand>
</feature>
<evidence type="ECO:0000256" key="4">
    <source>
        <dbReference type="ARBA" id="ARBA00022777"/>
    </source>
</evidence>
<dbReference type="Pfam" id="PF01202">
    <property type="entry name" value="SKI"/>
    <property type="match status" value="1"/>
</dbReference>
<gene>
    <name evidence="7 8" type="primary">aroK</name>
    <name evidence="8" type="ORF">HMP0721_2447</name>
</gene>
<dbReference type="SUPFAM" id="SSF52540">
    <property type="entry name" value="P-loop containing nucleoside triphosphate hydrolases"/>
    <property type="match status" value="1"/>
</dbReference>
<dbReference type="PANTHER" id="PTHR21087">
    <property type="entry name" value="SHIKIMATE KINASE"/>
    <property type="match status" value="1"/>
</dbReference>
<comment type="subunit">
    <text evidence="7">Monomer.</text>
</comment>
<dbReference type="HOGENOM" id="CLU_057607_2_1_9"/>
<keyword evidence="4 7" id="KW-0418">Kinase</keyword>
<name>E6MKB1_9FIRM</name>